<dbReference type="Gene3D" id="3.30.1360.120">
    <property type="entry name" value="Probable tRNA modification gtpase trme, domain 1"/>
    <property type="match status" value="1"/>
</dbReference>
<accession>A0A2W2BWE0</accession>
<dbReference type="Proteomes" id="UP000248795">
    <property type="component" value="Unassembled WGS sequence"/>
</dbReference>
<organism evidence="1 2">
    <name type="scientific">Aestuariivirga litoralis</name>
    <dbReference type="NCBI Taxonomy" id="2650924"/>
    <lineage>
        <taxon>Bacteria</taxon>
        <taxon>Pseudomonadati</taxon>
        <taxon>Pseudomonadota</taxon>
        <taxon>Alphaproteobacteria</taxon>
        <taxon>Hyphomicrobiales</taxon>
        <taxon>Aestuariivirgaceae</taxon>
        <taxon>Aestuariivirga</taxon>
    </lineage>
</organism>
<sequence>MSELSYQSPLAGVTAPAGLSISIREITERGMIDLRGLTSDAAFMAAVKGVLGVELPTKPRTSVTWGDVRVLWLSIDQWLILSSRHKAHELLASLREALQGIHSLVVDVSDMRAVIRLEGDGCREVIMKGTSLDLLDPEYVQGCCRRMRYAEIAALLDVLEDNVFDIYVFRSYAHYTWNFLCATARAPAKLKLFGKQDVPA</sequence>
<protein>
    <recommendedName>
        <fullName evidence="3">Sarcosine oxidase subunit gamma</fullName>
    </recommendedName>
</protein>
<name>A0A2W2BWE0_9HYPH</name>
<dbReference type="Pfam" id="PF04268">
    <property type="entry name" value="SoxG"/>
    <property type="match status" value="1"/>
</dbReference>
<evidence type="ECO:0008006" key="3">
    <source>
        <dbReference type="Google" id="ProtNLM"/>
    </source>
</evidence>
<dbReference type="RefSeq" id="WP_111196493.1">
    <property type="nucleotide sequence ID" value="NZ_QKVK01000002.1"/>
</dbReference>
<dbReference type="AlphaFoldDB" id="A0A2W2BWE0"/>
<dbReference type="InterPro" id="IPR027266">
    <property type="entry name" value="TrmE/GcvT-like"/>
</dbReference>
<dbReference type="EMBL" id="QKVK01000002">
    <property type="protein sequence ID" value="PZF77746.1"/>
    <property type="molecule type" value="Genomic_DNA"/>
</dbReference>
<evidence type="ECO:0000313" key="2">
    <source>
        <dbReference type="Proteomes" id="UP000248795"/>
    </source>
</evidence>
<keyword evidence="2" id="KW-1185">Reference proteome</keyword>
<dbReference type="SUPFAM" id="SSF103025">
    <property type="entry name" value="Folate-binding domain"/>
    <property type="match status" value="1"/>
</dbReference>
<dbReference type="Gene3D" id="3.30.70.1520">
    <property type="entry name" value="Heterotetrameric sarcosine oxidase"/>
    <property type="match status" value="1"/>
</dbReference>
<dbReference type="InterPro" id="IPR007375">
    <property type="entry name" value="SoxG"/>
</dbReference>
<comment type="caution">
    <text evidence="1">The sequence shown here is derived from an EMBL/GenBank/DDBJ whole genome shotgun (WGS) entry which is preliminary data.</text>
</comment>
<gene>
    <name evidence="1" type="ORF">DK847_04750</name>
</gene>
<proteinExistence type="predicted"/>
<evidence type="ECO:0000313" key="1">
    <source>
        <dbReference type="EMBL" id="PZF77746.1"/>
    </source>
</evidence>
<reference evidence="2" key="1">
    <citation type="submission" date="2018-06" db="EMBL/GenBank/DDBJ databases">
        <title>Aestuariibacter litoralis strain KCTC 52945T.</title>
        <authorList>
            <person name="Li X."/>
            <person name="Salam N."/>
            <person name="Li J.-L."/>
            <person name="Chen Y.-M."/>
            <person name="Yang Z.-W."/>
            <person name="Zhang L.-Y."/>
            <person name="Han M.-X."/>
            <person name="Xiao M."/>
            <person name="Li W.-J."/>
        </authorList>
    </citation>
    <scope>NUCLEOTIDE SEQUENCE [LARGE SCALE GENOMIC DNA]</scope>
    <source>
        <strain evidence="2">KCTC 52945</strain>
    </source>
</reference>